<comment type="caution">
    <text evidence="9">The sequence shown here is derived from an EMBL/GenBank/DDBJ whole genome shotgun (WGS) entry which is preliminary data.</text>
</comment>
<evidence type="ECO:0000256" key="1">
    <source>
        <dbReference type="ARBA" id="ARBA00004651"/>
    </source>
</evidence>
<feature type="transmembrane region" description="Helical" evidence="8">
    <location>
        <begin position="98"/>
        <end position="116"/>
    </location>
</feature>
<keyword evidence="6 8" id="KW-1133">Transmembrane helix</keyword>
<keyword evidence="3" id="KW-0813">Transport</keyword>
<evidence type="ECO:0000256" key="3">
    <source>
        <dbReference type="ARBA" id="ARBA00022448"/>
    </source>
</evidence>
<dbReference type="Pfam" id="PF03595">
    <property type="entry name" value="SLAC1"/>
    <property type="match status" value="1"/>
</dbReference>
<sequence>MSTMLVSKVKEKAGPLEGGRRLAIWLDGEVTKLFPGYFALVMASGIISNTLYLEGHRYLSDLLFGLNLVVFPWLLLLTGLRAVRASGALWADLTNPRLVFSFFTLVAASDVLGLGMNLRGLMDVALGLWLFAFAVWFALIYFSFAVLTFLNSAHNANVVHGGWLIAIVGTESLVILGAMIAPHQRELAPALFVLIHMLWGVGLALYGIFITLFAYRIFFFDVGPEDITPLLWVVMGAAAISANAGSTLILEESGVPFLMSMRPFIDGVTLIMWAWATWWIPLLVLFGLWKHGVRRVPLRYTPMLWSLVFPLGMYALASLRLSLAAEFGPLRAIAETMVWIALAAWVATAIGLARAMWTGLRGAVRAPALRPGT</sequence>
<dbReference type="InterPro" id="IPR051629">
    <property type="entry name" value="Sulfite_efflux_TDT"/>
</dbReference>
<keyword evidence="5 8" id="KW-0812">Transmembrane</keyword>
<organism evidence="9 10">
    <name type="scientific">Phenylobacterium koreense</name>
    <dbReference type="NCBI Taxonomy" id="266125"/>
    <lineage>
        <taxon>Bacteria</taxon>
        <taxon>Pseudomonadati</taxon>
        <taxon>Pseudomonadota</taxon>
        <taxon>Alphaproteobacteria</taxon>
        <taxon>Caulobacterales</taxon>
        <taxon>Caulobacteraceae</taxon>
        <taxon>Phenylobacterium</taxon>
    </lineage>
</organism>
<evidence type="ECO:0000256" key="8">
    <source>
        <dbReference type="SAM" id="Phobius"/>
    </source>
</evidence>
<feature type="transmembrane region" description="Helical" evidence="8">
    <location>
        <begin position="337"/>
        <end position="357"/>
    </location>
</feature>
<feature type="transmembrane region" description="Helical" evidence="8">
    <location>
        <begin position="230"/>
        <end position="250"/>
    </location>
</feature>
<proteinExistence type="inferred from homology"/>
<feature type="transmembrane region" description="Helical" evidence="8">
    <location>
        <begin position="193"/>
        <end position="218"/>
    </location>
</feature>
<evidence type="ECO:0000313" key="10">
    <source>
        <dbReference type="Proteomes" id="UP001549110"/>
    </source>
</evidence>
<dbReference type="Proteomes" id="UP001549110">
    <property type="component" value="Unassembled WGS sequence"/>
</dbReference>
<evidence type="ECO:0000256" key="6">
    <source>
        <dbReference type="ARBA" id="ARBA00022989"/>
    </source>
</evidence>
<feature type="transmembrane region" description="Helical" evidence="8">
    <location>
        <begin position="300"/>
        <end position="317"/>
    </location>
</feature>
<evidence type="ECO:0000313" key="9">
    <source>
        <dbReference type="EMBL" id="MET3528671.1"/>
    </source>
</evidence>
<dbReference type="InterPro" id="IPR004695">
    <property type="entry name" value="SLAC1/Mae1/Ssu1/TehA"/>
</dbReference>
<accession>A0ABV2EQN0</accession>
<evidence type="ECO:0000256" key="5">
    <source>
        <dbReference type="ARBA" id="ARBA00022692"/>
    </source>
</evidence>
<dbReference type="Gene3D" id="1.50.10.150">
    <property type="entry name" value="Voltage-dependent anion channel"/>
    <property type="match status" value="1"/>
</dbReference>
<evidence type="ECO:0000256" key="4">
    <source>
        <dbReference type="ARBA" id="ARBA00022475"/>
    </source>
</evidence>
<evidence type="ECO:0000256" key="2">
    <source>
        <dbReference type="ARBA" id="ARBA00008566"/>
    </source>
</evidence>
<dbReference type="PANTHER" id="PTHR31686:SF1">
    <property type="entry name" value="SULFITE EFFLUX PUMP SSU1"/>
    <property type="match status" value="1"/>
</dbReference>
<feature type="transmembrane region" description="Helical" evidence="8">
    <location>
        <begin position="128"/>
        <end position="150"/>
    </location>
</feature>
<evidence type="ECO:0000256" key="7">
    <source>
        <dbReference type="ARBA" id="ARBA00023136"/>
    </source>
</evidence>
<keyword evidence="7 8" id="KW-0472">Membrane</keyword>
<name>A0ABV2EQN0_9CAUL</name>
<comment type="similarity">
    <text evidence="2">Belongs to the tellurite-resistance/dicarboxylate transporter (TDT) family.</text>
</comment>
<gene>
    <name evidence="9" type="ORF">ABID41_003813</name>
</gene>
<dbReference type="InterPro" id="IPR038665">
    <property type="entry name" value="Voltage-dep_anion_channel_sf"/>
</dbReference>
<keyword evidence="10" id="KW-1185">Reference proteome</keyword>
<comment type="subcellular location">
    <subcellularLocation>
        <location evidence="1">Cell membrane</location>
        <topology evidence="1">Multi-pass membrane protein</topology>
    </subcellularLocation>
</comment>
<reference evidence="9 10" key="1">
    <citation type="submission" date="2024-06" db="EMBL/GenBank/DDBJ databases">
        <title>Genomic Encyclopedia of Type Strains, Phase IV (KMG-IV): sequencing the most valuable type-strain genomes for metagenomic binning, comparative biology and taxonomic classification.</title>
        <authorList>
            <person name="Goeker M."/>
        </authorList>
    </citation>
    <scope>NUCLEOTIDE SEQUENCE [LARGE SCALE GENOMIC DNA]</scope>
    <source>
        <strain evidence="9 10">DSM 17809</strain>
    </source>
</reference>
<protein>
    <submittedName>
        <fullName evidence="9">Tellurite resistance protein TehA-like permease</fullName>
    </submittedName>
</protein>
<feature type="transmembrane region" description="Helical" evidence="8">
    <location>
        <begin position="58"/>
        <end position="77"/>
    </location>
</feature>
<dbReference type="PANTHER" id="PTHR31686">
    <property type="match status" value="1"/>
</dbReference>
<keyword evidence="4" id="KW-1003">Cell membrane</keyword>
<feature type="transmembrane region" description="Helical" evidence="8">
    <location>
        <begin position="162"/>
        <end position="181"/>
    </location>
</feature>
<dbReference type="CDD" id="cd09319">
    <property type="entry name" value="TDT_like_1"/>
    <property type="match status" value="1"/>
</dbReference>
<feature type="transmembrane region" description="Helical" evidence="8">
    <location>
        <begin position="30"/>
        <end position="52"/>
    </location>
</feature>
<dbReference type="EMBL" id="JBEPLU010000005">
    <property type="protein sequence ID" value="MET3528671.1"/>
    <property type="molecule type" value="Genomic_DNA"/>
</dbReference>
<feature type="transmembrane region" description="Helical" evidence="8">
    <location>
        <begin position="270"/>
        <end position="288"/>
    </location>
</feature>